<keyword evidence="1 3" id="KW-0547">Nucleotide-binding</keyword>
<keyword evidence="2 3" id="KW-0067">ATP-binding</keyword>
<keyword evidence="6" id="KW-1185">Reference proteome</keyword>
<dbReference type="PANTHER" id="PTHR40599">
    <property type="entry name" value="[CITRATE [PRO-3S]-LYASE] LIGASE"/>
    <property type="match status" value="1"/>
</dbReference>
<dbReference type="PROSITE" id="PS51186">
    <property type="entry name" value="GNAT"/>
    <property type="match status" value="1"/>
</dbReference>
<evidence type="ECO:0000313" key="6">
    <source>
        <dbReference type="Proteomes" id="UP000005096"/>
    </source>
</evidence>
<reference evidence="5 6" key="1">
    <citation type="journal article" date="2010" name="Stand. Genomic Sci.">
        <title>Non-contiguous finished genome sequence of Aminomonas paucivorans type strain (GLU-3).</title>
        <authorList>
            <person name="Pitluck S."/>
            <person name="Yasawong M."/>
            <person name="Held B."/>
            <person name="Lapidus A."/>
            <person name="Nolan M."/>
            <person name="Copeland A."/>
            <person name="Lucas S."/>
            <person name="Del Rio T.G."/>
            <person name="Tice H."/>
            <person name="Cheng J.F."/>
            <person name="Chertkov O."/>
            <person name="Goodwin L."/>
            <person name="Tapia R."/>
            <person name="Han C."/>
            <person name="Liolios K."/>
            <person name="Ivanova N."/>
            <person name="Mavromatis K."/>
            <person name="Ovchinnikova G."/>
            <person name="Pati A."/>
            <person name="Chen A."/>
            <person name="Palaniappan K."/>
            <person name="Land M."/>
            <person name="Hauser L."/>
            <person name="Chang Y.J."/>
            <person name="Jeffries C.D."/>
            <person name="Pukall R."/>
            <person name="Spring S."/>
            <person name="Rohde M."/>
            <person name="Sikorski J."/>
            <person name="Goker M."/>
            <person name="Woyke T."/>
            <person name="Bristow J."/>
            <person name="Eisen J.A."/>
            <person name="Markowitz V."/>
            <person name="Hugenholtz P."/>
            <person name="Kyrpides N.C."/>
            <person name="Klenk H.P."/>
        </authorList>
    </citation>
    <scope>NUCLEOTIDE SEQUENCE [LARGE SCALE GENOMIC DNA]</scope>
    <source>
        <strain evidence="5 6">DSM 12260</strain>
    </source>
</reference>
<dbReference type="STRING" id="584708.Apau_0596"/>
<dbReference type="eggNOG" id="COG3053">
    <property type="taxonomic scope" value="Bacteria"/>
</dbReference>
<evidence type="ECO:0000256" key="3">
    <source>
        <dbReference type="PIRNR" id="PIRNR005751"/>
    </source>
</evidence>
<dbReference type="SMART" id="SM00764">
    <property type="entry name" value="Citrate_ly_lig"/>
    <property type="match status" value="1"/>
</dbReference>
<dbReference type="Gene3D" id="3.40.50.620">
    <property type="entry name" value="HUPs"/>
    <property type="match status" value="1"/>
</dbReference>
<dbReference type="EMBL" id="CM001022">
    <property type="protein sequence ID" value="EFQ23025.1"/>
    <property type="molecule type" value="Genomic_DNA"/>
</dbReference>
<dbReference type="PIRSF" id="PIRSF005751">
    <property type="entry name" value="Acet_citr_lig"/>
    <property type="match status" value="1"/>
</dbReference>
<dbReference type="OrthoDB" id="9779753at2"/>
<dbReference type="AlphaFoldDB" id="E3D0K6"/>
<keyword evidence="3 5" id="KW-0436">Ligase</keyword>
<sequence length="354" mass="39291">MYGFETHILEKPGEKDRGRIAAFLAARGLRFEGSPEVSVVLEDPQGAVAATASLEGPVIRMVATDPEWQEAGLAAVAVSRLLEWARGAGRHHLFVYTKPEAALRFADLGFRELARVDPEVVLLEMGEPGAEAFRRELEAHRAQDEPDPEGGVGAAVVNANPFTRGHRYLVEEARKRCGLLYLVVVETDRSLFPFADRIELVRANTRDLPGVRVVRSGDYAVSAATFPTYFLRDPAEAAVARLQTRLDVTLFAGLFVPALGLTRRFVGTEPYCPTTALYNQAMEEILPPRGVEVTVIPRLAREGDPVSASSVREAIRRDDWDRVRRLVPDPTWTYLTDPARADLIRRIRESRSAH</sequence>
<dbReference type="InterPro" id="IPR016181">
    <property type="entry name" value="Acyl_CoA_acyltransferase"/>
</dbReference>
<dbReference type="HOGENOM" id="CLU_063190_0_0_0"/>
<dbReference type="InterPro" id="IPR014729">
    <property type="entry name" value="Rossmann-like_a/b/a_fold"/>
</dbReference>
<evidence type="ECO:0000259" key="4">
    <source>
        <dbReference type="PROSITE" id="PS51186"/>
    </source>
</evidence>
<dbReference type="InterPro" id="IPR000182">
    <property type="entry name" value="GNAT_dom"/>
</dbReference>
<evidence type="ECO:0000256" key="1">
    <source>
        <dbReference type="ARBA" id="ARBA00022741"/>
    </source>
</evidence>
<dbReference type="Proteomes" id="UP000005096">
    <property type="component" value="Chromosome"/>
</dbReference>
<feature type="domain" description="N-acetyltransferase" evidence="4">
    <location>
        <begin position="1"/>
        <end position="130"/>
    </location>
</feature>
<dbReference type="Gene3D" id="3.40.630.30">
    <property type="match status" value="1"/>
</dbReference>
<comment type="function">
    <text evidence="3">Acetylation of prosthetic group (2-(5''-phosphoribosyl)-3'-dephosphocoenzyme-A) of the gamma subunit of citrate lyase.</text>
</comment>
<dbReference type="GO" id="GO:0016829">
    <property type="term" value="F:lyase activity"/>
    <property type="evidence" value="ECO:0007669"/>
    <property type="project" value="UniProtKB-KW"/>
</dbReference>
<name>E3D0K6_9BACT</name>
<dbReference type="RefSeq" id="WP_006300184.1">
    <property type="nucleotide sequence ID" value="NZ_CM001022.1"/>
</dbReference>
<organism evidence="5 6">
    <name type="scientific">Aminomonas paucivorans DSM 12260</name>
    <dbReference type="NCBI Taxonomy" id="584708"/>
    <lineage>
        <taxon>Bacteria</taxon>
        <taxon>Thermotogati</taxon>
        <taxon>Synergistota</taxon>
        <taxon>Synergistia</taxon>
        <taxon>Synergistales</taxon>
        <taxon>Synergistaceae</taxon>
        <taxon>Aminomonas</taxon>
    </lineage>
</organism>
<dbReference type="InterPro" id="IPR013166">
    <property type="entry name" value="Citrate_lyase_ligase_C"/>
</dbReference>
<proteinExistence type="predicted"/>
<dbReference type="PaxDb" id="584708-Apau_0596"/>
<dbReference type="Pfam" id="PF08218">
    <property type="entry name" value="Citrate_ly_lig"/>
    <property type="match status" value="1"/>
</dbReference>
<evidence type="ECO:0000313" key="5">
    <source>
        <dbReference type="EMBL" id="EFQ23025.1"/>
    </source>
</evidence>
<dbReference type="GO" id="GO:0008771">
    <property type="term" value="F:[citrate (pro-3S)-lyase] ligase activity"/>
    <property type="evidence" value="ECO:0007669"/>
    <property type="project" value="UniProtKB-EC"/>
</dbReference>
<keyword evidence="5" id="KW-0456">Lyase</keyword>
<accession>E3D0K6</accession>
<dbReference type="PANTHER" id="PTHR40599:SF1">
    <property type="entry name" value="[CITRATE [PRO-3S]-LYASE] LIGASE"/>
    <property type="match status" value="1"/>
</dbReference>
<dbReference type="Pfam" id="PF00583">
    <property type="entry name" value="Acetyltransf_1"/>
    <property type="match status" value="1"/>
</dbReference>
<dbReference type="SUPFAM" id="SSF52374">
    <property type="entry name" value="Nucleotidylyl transferase"/>
    <property type="match status" value="1"/>
</dbReference>
<evidence type="ECO:0000256" key="2">
    <source>
        <dbReference type="ARBA" id="ARBA00022840"/>
    </source>
</evidence>
<dbReference type="NCBIfam" id="TIGR00124">
    <property type="entry name" value="cit_ly_ligase"/>
    <property type="match status" value="1"/>
</dbReference>
<gene>
    <name evidence="5" type="ORF">Apau_0596</name>
</gene>
<dbReference type="GO" id="GO:0005524">
    <property type="term" value="F:ATP binding"/>
    <property type="evidence" value="ECO:0007669"/>
    <property type="project" value="UniProtKB-UniRule"/>
</dbReference>
<dbReference type="GO" id="GO:0016747">
    <property type="term" value="F:acyltransferase activity, transferring groups other than amino-acyl groups"/>
    <property type="evidence" value="ECO:0007669"/>
    <property type="project" value="InterPro"/>
</dbReference>
<comment type="catalytic activity">
    <reaction evidence="3">
        <text>holo-[citrate lyase ACP] + acetate + ATP = acetyl-[citrate lyase ACP] + AMP + diphosphate</text>
        <dbReference type="Rhea" id="RHEA:23788"/>
        <dbReference type="Rhea" id="RHEA-COMP:10158"/>
        <dbReference type="Rhea" id="RHEA-COMP:13710"/>
        <dbReference type="ChEBI" id="CHEBI:30089"/>
        <dbReference type="ChEBI" id="CHEBI:30616"/>
        <dbReference type="ChEBI" id="CHEBI:33019"/>
        <dbReference type="ChEBI" id="CHEBI:82683"/>
        <dbReference type="ChEBI" id="CHEBI:137976"/>
        <dbReference type="ChEBI" id="CHEBI:456215"/>
        <dbReference type="EC" id="6.2.1.22"/>
    </reaction>
</comment>
<dbReference type="EC" id="6.2.1.22" evidence="3"/>
<dbReference type="InterPro" id="IPR005216">
    <property type="entry name" value="Citrate_lyase_ligase"/>
</dbReference>
<dbReference type="SUPFAM" id="SSF55729">
    <property type="entry name" value="Acyl-CoA N-acyltransferases (Nat)"/>
    <property type="match status" value="1"/>
</dbReference>
<protein>
    <recommendedName>
        <fullName evidence="3">[Citrate [pro-3S]-lyase] ligase</fullName>
        <ecNumber evidence="3">6.2.1.22</ecNumber>
    </recommendedName>
</protein>